<keyword evidence="1" id="KW-0812">Transmembrane</keyword>
<dbReference type="EMBL" id="JARBDR010000214">
    <property type="protein sequence ID" value="KAJ8319258.1"/>
    <property type="molecule type" value="Genomic_DNA"/>
</dbReference>
<name>A0ABQ9FU75_TEGGR</name>
<protein>
    <submittedName>
        <fullName evidence="2">Uncharacterized protein</fullName>
    </submittedName>
</protein>
<feature type="transmembrane region" description="Helical" evidence="1">
    <location>
        <begin position="21"/>
        <end position="40"/>
    </location>
</feature>
<keyword evidence="1" id="KW-1133">Transmembrane helix</keyword>
<feature type="transmembrane region" description="Helical" evidence="1">
    <location>
        <begin position="46"/>
        <end position="64"/>
    </location>
</feature>
<evidence type="ECO:0000256" key="1">
    <source>
        <dbReference type="SAM" id="Phobius"/>
    </source>
</evidence>
<accession>A0ABQ9FU75</accession>
<reference evidence="2 3" key="1">
    <citation type="submission" date="2022-12" db="EMBL/GenBank/DDBJ databases">
        <title>Chromosome-level genome of Tegillarca granosa.</title>
        <authorList>
            <person name="Kim J."/>
        </authorList>
    </citation>
    <scope>NUCLEOTIDE SEQUENCE [LARGE SCALE GENOMIC DNA]</scope>
    <source>
        <strain evidence="2">Teg-2019</strain>
        <tissue evidence="2">Adductor muscle</tissue>
    </source>
</reference>
<sequence length="66" mass="7995">MSFYDFALYPNSSNNLLKINIILNIIYMVLYVLLLVPYHFDLCTIIKWFAMWITNYIHIFHISFNT</sequence>
<keyword evidence="3" id="KW-1185">Reference proteome</keyword>
<evidence type="ECO:0000313" key="2">
    <source>
        <dbReference type="EMBL" id="KAJ8319258.1"/>
    </source>
</evidence>
<proteinExistence type="predicted"/>
<dbReference type="Proteomes" id="UP001217089">
    <property type="component" value="Unassembled WGS sequence"/>
</dbReference>
<comment type="caution">
    <text evidence="2">The sequence shown here is derived from an EMBL/GenBank/DDBJ whole genome shotgun (WGS) entry which is preliminary data.</text>
</comment>
<gene>
    <name evidence="2" type="ORF">KUTeg_004349</name>
</gene>
<keyword evidence="1" id="KW-0472">Membrane</keyword>
<organism evidence="2 3">
    <name type="scientific">Tegillarca granosa</name>
    <name type="common">Malaysian cockle</name>
    <name type="synonym">Anadara granosa</name>
    <dbReference type="NCBI Taxonomy" id="220873"/>
    <lineage>
        <taxon>Eukaryota</taxon>
        <taxon>Metazoa</taxon>
        <taxon>Spiralia</taxon>
        <taxon>Lophotrochozoa</taxon>
        <taxon>Mollusca</taxon>
        <taxon>Bivalvia</taxon>
        <taxon>Autobranchia</taxon>
        <taxon>Pteriomorphia</taxon>
        <taxon>Arcoida</taxon>
        <taxon>Arcoidea</taxon>
        <taxon>Arcidae</taxon>
        <taxon>Tegillarca</taxon>
    </lineage>
</organism>
<evidence type="ECO:0000313" key="3">
    <source>
        <dbReference type="Proteomes" id="UP001217089"/>
    </source>
</evidence>